<feature type="region of interest" description="Disordered" evidence="1">
    <location>
        <begin position="216"/>
        <end position="324"/>
    </location>
</feature>
<reference evidence="3" key="1">
    <citation type="journal article" date="2019" name="Int. J. Syst. Evol. Microbiol.">
        <title>The Global Catalogue of Microorganisms (GCM) 10K type strain sequencing project: providing services to taxonomists for standard genome sequencing and annotation.</title>
        <authorList>
            <consortium name="The Broad Institute Genomics Platform"/>
            <consortium name="The Broad Institute Genome Sequencing Center for Infectious Disease"/>
            <person name="Wu L."/>
            <person name="Ma J."/>
        </authorList>
    </citation>
    <scope>NUCLEOTIDE SEQUENCE [LARGE SCALE GENOMIC DNA]</scope>
    <source>
        <strain evidence="3">CCUG 58127</strain>
    </source>
</reference>
<feature type="compositionally biased region" description="Low complexity" evidence="1">
    <location>
        <begin position="275"/>
        <end position="296"/>
    </location>
</feature>
<dbReference type="RefSeq" id="WP_382397903.1">
    <property type="nucleotide sequence ID" value="NZ_JBHSWH010000001.1"/>
</dbReference>
<evidence type="ECO:0000313" key="3">
    <source>
        <dbReference type="Proteomes" id="UP001596298"/>
    </source>
</evidence>
<evidence type="ECO:0000313" key="2">
    <source>
        <dbReference type="EMBL" id="MFC6704033.1"/>
    </source>
</evidence>
<name>A0ABW2AB64_9MICO</name>
<protein>
    <submittedName>
        <fullName evidence="2">Uncharacterized protein</fullName>
    </submittedName>
</protein>
<accession>A0ABW2AB64</accession>
<organism evidence="2 3">
    <name type="scientific">Flexivirga alba</name>
    <dbReference type="NCBI Taxonomy" id="702742"/>
    <lineage>
        <taxon>Bacteria</taxon>
        <taxon>Bacillati</taxon>
        <taxon>Actinomycetota</taxon>
        <taxon>Actinomycetes</taxon>
        <taxon>Micrococcales</taxon>
        <taxon>Dermacoccaceae</taxon>
        <taxon>Flexivirga</taxon>
    </lineage>
</organism>
<sequence length="324" mass="34475">MPKSARSFADDMRARSDEQLRVLLAARPDLTRPAPADLTSLAARAATRGSAQRALDSLSADHLRVLEAVLVDGADAAPKLLSTTKRAVQASCRFLWDRGLLWRSPEGYRASRAVSEILSNPARLGPTARDLGATDRSAEAPAAYEKLSAAARSAIDRLMWRHPRASFEGASATGVLDELVTAGLVVRTEDGGVIPREVGLALRGGRLYADGITLRHHLPSGSSRTTSTRMPPELPSTSSGGSTPWYASGTGARRGCCDPVDSVSATTAPRRRRSMPISSGQRSSSRSRMPPASSPMTATSNPVGCQLRRMTTGPTRTPRRAGPR</sequence>
<evidence type="ECO:0000256" key="1">
    <source>
        <dbReference type="SAM" id="MobiDB-lite"/>
    </source>
</evidence>
<feature type="compositionally biased region" description="Polar residues" evidence="1">
    <location>
        <begin position="220"/>
        <end position="242"/>
    </location>
</feature>
<dbReference type="Proteomes" id="UP001596298">
    <property type="component" value="Unassembled WGS sequence"/>
</dbReference>
<dbReference type="EMBL" id="JBHSWH010000001">
    <property type="protein sequence ID" value="MFC6704033.1"/>
    <property type="molecule type" value="Genomic_DNA"/>
</dbReference>
<gene>
    <name evidence="2" type="ORF">ACFQDH_01795</name>
</gene>
<proteinExistence type="predicted"/>
<comment type="caution">
    <text evidence="2">The sequence shown here is derived from an EMBL/GenBank/DDBJ whole genome shotgun (WGS) entry which is preliminary data.</text>
</comment>
<keyword evidence="3" id="KW-1185">Reference proteome</keyword>